<keyword evidence="2" id="KW-1185">Reference proteome</keyword>
<dbReference type="AlphaFoldDB" id="A0A3M7PTB6"/>
<sequence length="154" mass="18200">MKKHFQDTSKVINNQWRLVSFVTHWLQYLSDLFLKLKKGEIIAIIIFQFEKKKIEKYILSANSFIPYVLEESIKDRLEKKIFKHLVFCFTFSLNSERPKHVLQIFYDSSSTFPLLFLGSLSIFPLGIVEKLLKGNVQRFDLKITSETSFCLRVL</sequence>
<evidence type="ECO:0000313" key="1">
    <source>
        <dbReference type="EMBL" id="RNA02025.1"/>
    </source>
</evidence>
<comment type="caution">
    <text evidence="1">The sequence shown here is derived from an EMBL/GenBank/DDBJ whole genome shotgun (WGS) entry which is preliminary data.</text>
</comment>
<gene>
    <name evidence="1" type="ORF">BpHYR1_001473</name>
</gene>
<evidence type="ECO:0000313" key="2">
    <source>
        <dbReference type="Proteomes" id="UP000276133"/>
    </source>
</evidence>
<proteinExistence type="predicted"/>
<dbReference type="EMBL" id="REGN01009073">
    <property type="protein sequence ID" value="RNA02025.1"/>
    <property type="molecule type" value="Genomic_DNA"/>
</dbReference>
<dbReference type="Proteomes" id="UP000276133">
    <property type="component" value="Unassembled WGS sequence"/>
</dbReference>
<accession>A0A3M7PTB6</accession>
<organism evidence="1 2">
    <name type="scientific">Brachionus plicatilis</name>
    <name type="common">Marine rotifer</name>
    <name type="synonym">Brachionus muelleri</name>
    <dbReference type="NCBI Taxonomy" id="10195"/>
    <lineage>
        <taxon>Eukaryota</taxon>
        <taxon>Metazoa</taxon>
        <taxon>Spiralia</taxon>
        <taxon>Gnathifera</taxon>
        <taxon>Rotifera</taxon>
        <taxon>Eurotatoria</taxon>
        <taxon>Monogononta</taxon>
        <taxon>Pseudotrocha</taxon>
        <taxon>Ploima</taxon>
        <taxon>Brachionidae</taxon>
        <taxon>Brachionus</taxon>
    </lineage>
</organism>
<reference evidence="1 2" key="1">
    <citation type="journal article" date="2018" name="Sci. Rep.">
        <title>Genomic signatures of local adaptation to the degree of environmental predictability in rotifers.</title>
        <authorList>
            <person name="Franch-Gras L."/>
            <person name="Hahn C."/>
            <person name="Garcia-Roger E.M."/>
            <person name="Carmona M.J."/>
            <person name="Serra M."/>
            <person name="Gomez A."/>
        </authorList>
    </citation>
    <scope>NUCLEOTIDE SEQUENCE [LARGE SCALE GENOMIC DNA]</scope>
    <source>
        <strain evidence="1">HYR1</strain>
    </source>
</reference>
<protein>
    <submittedName>
        <fullName evidence="1">Uncharacterized protein</fullName>
    </submittedName>
</protein>
<name>A0A3M7PTB6_BRAPC</name>